<gene>
    <name evidence="2" type="ORF">HNQ92_000749</name>
</gene>
<keyword evidence="1" id="KW-1133">Transmembrane helix</keyword>
<keyword evidence="1" id="KW-0472">Membrane</keyword>
<feature type="transmembrane region" description="Helical" evidence="1">
    <location>
        <begin position="174"/>
        <end position="193"/>
    </location>
</feature>
<evidence type="ECO:0008006" key="4">
    <source>
        <dbReference type="Google" id="ProtNLM"/>
    </source>
</evidence>
<protein>
    <recommendedName>
        <fullName evidence="4">DUF3267 domain-containing protein</fullName>
    </recommendedName>
</protein>
<dbReference type="Proteomes" id="UP000557307">
    <property type="component" value="Unassembled WGS sequence"/>
</dbReference>
<reference evidence="2 3" key="1">
    <citation type="submission" date="2020-08" db="EMBL/GenBank/DDBJ databases">
        <title>Genomic Encyclopedia of Type Strains, Phase IV (KMG-IV): sequencing the most valuable type-strain genomes for metagenomic binning, comparative biology and taxonomic classification.</title>
        <authorList>
            <person name="Goeker M."/>
        </authorList>
    </citation>
    <scope>NUCLEOTIDE SEQUENCE [LARGE SCALE GENOMIC DNA]</scope>
    <source>
        <strain evidence="2 3">DSM 105074</strain>
    </source>
</reference>
<dbReference type="RefSeq" id="WP_184171079.1">
    <property type="nucleotide sequence ID" value="NZ_JACHGF010000001.1"/>
</dbReference>
<feature type="transmembrane region" description="Helical" evidence="1">
    <location>
        <begin position="87"/>
        <end position="105"/>
    </location>
</feature>
<comment type="caution">
    <text evidence="2">The sequence shown here is derived from an EMBL/GenBank/DDBJ whole genome shotgun (WGS) entry which is preliminary data.</text>
</comment>
<feature type="transmembrane region" description="Helical" evidence="1">
    <location>
        <begin position="53"/>
        <end position="75"/>
    </location>
</feature>
<organism evidence="2 3">
    <name type="scientific">Rhabdobacter roseus</name>
    <dbReference type="NCBI Taxonomy" id="1655419"/>
    <lineage>
        <taxon>Bacteria</taxon>
        <taxon>Pseudomonadati</taxon>
        <taxon>Bacteroidota</taxon>
        <taxon>Cytophagia</taxon>
        <taxon>Cytophagales</taxon>
        <taxon>Cytophagaceae</taxon>
        <taxon>Rhabdobacter</taxon>
    </lineage>
</organism>
<evidence type="ECO:0000256" key="1">
    <source>
        <dbReference type="SAM" id="Phobius"/>
    </source>
</evidence>
<dbReference type="AlphaFoldDB" id="A0A840TRM0"/>
<dbReference type="Pfam" id="PF11667">
    <property type="entry name" value="DUF3267"/>
    <property type="match status" value="1"/>
</dbReference>
<keyword evidence="1" id="KW-0812">Transmembrane</keyword>
<proteinExistence type="predicted"/>
<keyword evidence="3" id="KW-1185">Reference proteome</keyword>
<dbReference type="EMBL" id="JACHGF010000001">
    <property type="protein sequence ID" value="MBB5282628.1"/>
    <property type="molecule type" value="Genomic_DNA"/>
</dbReference>
<evidence type="ECO:0000313" key="2">
    <source>
        <dbReference type="EMBL" id="MBB5282628.1"/>
    </source>
</evidence>
<sequence>MKPTIQALHESGQYQLVESFTIDEMSEFLAREAGLKKSTPATSSVANVKSPKFWLLFLASLLVGAFIGWLIGMVMDSAKADAVLSPFWQIPLSVVVFFFPVLPLHEAIHALFFKLLGAPKVGFGYSAKGLMVYAYAQRFVMTLRENALVAAMPFVLITASLVGLLFLVPSLQTLWVFLLLVHTFGCLGDFILIKHACRNRAVAMYTYDDLDEKRTYFFAAR</sequence>
<dbReference type="InterPro" id="IPR021683">
    <property type="entry name" value="DUF3267"/>
</dbReference>
<evidence type="ECO:0000313" key="3">
    <source>
        <dbReference type="Proteomes" id="UP000557307"/>
    </source>
</evidence>
<feature type="transmembrane region" description="Helical" evidence="1">
    <location>
        <begin position="147"/>
        <end position="168"/>
    </location>
</feature>
<accession>A0A840TRM0</accession>
<name>A0A840TRM0_9BACT</name>